<dbReference type="VEuPathDB" id="FungiDB:ASPWEDRAFT_182747"/>
<dbReference type="PANTHER" id="PTHR48097:SF9">
    <property type="entry name" value="L-THREONINE ALDOLASE"/>
    <property type="match status" value="1"/>
</dbReference>
<name>A0A1L9RSK0_ASPWE</name>
<evidence type="ECO:0000313" key="6">
    <source>
        <dbReference type="Proteomes" id="UP000184383"/>
    </source>
</evidence>
<keyword evidence="3" id="KW-0663">Pyridoxal phosphate</keyword>
<dbReference type="SUPFAM" id="SSF53383">
    <property type="entry name" value="PLP-dependent transferases"/>
    <property type="match status" value="1"/>
</dbReference>
<dbReference type="GO" id="GO:0005829">
    <property type="term" value="C:cytosol"/>
    <property type="evidence" value="ECO:0007669"/>
    <property type="project" value="TreeGrafter"/>
</dbReference>
<evidence type="ECO:0000256" key="2">
    <source>
        <dbReference type="ARBA" id="ARBA00006966"/>
    </source>
</evidence>
<evidence type="ECO:0000256" key="1">
    <source>
        <dbReference type="ARBA" id="ARBA00001933"/>
    </source>
</evidence>
<keyword evidence="6" id="KW-1185">Reference proteome</keyword>
<dbReference type="GO" id="GO:0006567">
    <property type="term" value="P:L-threonine catabolic process"/>
    <property type="evidence" value="ECO:0007669"/>
    <property type="project" value="TreeGrafter"/>
</dbReference>
<feature type="domain" description="Aromatic amino acid beta-eliminating lyase/threonine aldolase" evidence="4">
    <location>
        <begin position="4"/>
        <end position="128"/>
    </location>
</feature>
<dbReference type="EMBL" id="KV878211">
    <property type="protein sequence ID" value="OJJ37956.1"/>
    <property type="molecule type" value="Genomic_DNA"/>
</dbReference>
<dbReference type="Gene3D" id="3.40.640.10">
    <property type="entry name" value="Type I PLP-dependent aspartate aminotransferase-like (Major domain)"/>
    <property type="match status" value="1"/>
</dbReference>
<dbReference type="AlphaFoldDB" id="A0A1L9RSK0"/>
<dbReference type="Proteomes" id="UP000184383">
    <property type="component" value="Unassembled WGS sequence"/>
</dbReference>
<dbReference type="GO" id="GO:0008732">
    <property type="term" value="F:L-allo-threonine aldolase activity"/>
    <property type="evidence" value="ECO:0007669"/>
    <property type="project" value="TreeGrafter"/>
</dbReference>
<dbReference type="RefSeq" id="XP_040691632.1">
    <property type="nucleotide sequence ID" value="XM_040831942.1"/>
</dbReference>
<dbReference type="PANTHER" id="PTHR48097">
    <property type="entry name" value="L-THREONINE ALDOLASE-RELATED"/>
    <property type="match status" value="1"/>
</dbReference>
<dbReference type="InterPro" id="IPR001597">
    <property type="entry name" value="ArAA_b-elim_lyase/Thr_aldolase"/>
</dbReference>
<organism evidence="5 6">
    <name type="scientific">Aspergillus wentii DTO 134E9</name>
    <dbReference type="NCBI Taxonomy" id="1073089"/>
    <lineage>
        <taxon>Eukaryota</taxon>
        <taxon>Fungi</taxon>
        <taxon>Dikarya</taxon>
        <taxon>Ascomycota</taxon>
        <taxon>Pezizomycotina</taxon>
        <taxon>Eurotiomycetes</taxon>
        <taxon>Eurotiomycetidae</taxon>
        <taxon>Eurotiales</taxon>
        <taxon>Aspergillaceae</taxon>
        <taxon>Aspergillus</taxon>
        <taxon>Aspergillus subgen. Cremei</taxon>
    </lineage>
</organism>
<accession>A0A1L9RSK0</accession>
<dbReference type="InterPro" id="IPR015424">
    <property type="entry name" value="PyrdxlP-dep_Trfase"/>
</dbReference>
<dbReference type="STRING" id="1073089.A0A1L9RSK0"/>
<comment type="cofactor">
    <cofactor evidence="1">
        <name>pyridoxal 5'-phosphate</name>
        <dbReference type="ChEBI" id="CHEBI:597326"/>
    </cofactor>
</comment>
<reference evidence="6" key="1">
    <citation type="journal article" date="2017" name="Genome Biol.">
        <title>Comparative genomics reveals high biological diversity and specific adaptations in the industrially and medically important fungal genus Aspergillus.</title>
        <authorList>
            <person name="de Vries R.P."/>
            <person name="Riley R."/>
            <person name="Wiebenga A."/>
            <person name="Aguilar-Osorio G."/>
            <person name="Amillis S."/>
            <person name="Uchima C.A."/>
            <person name="Anderluh G."/>
            <person name="Asadollahi M."/>
            <person name="Askin M."/>
            <person name="Barry K."/>
            <person name="Battaglia E."/>
            <person name="Bayram O."/>
            <person name="Benocci T."/>
            <person name="Braus-Stromeyer S.A."/>
            <person name="Caldana C."/>
            <person name="Canovas D."/>
            <person name="Cerqueira G.C."/>
            <person name="Chen F."/>
            <person name="Chen W."/>
            <person name="Choi C."/>
            <person name="Clum A."/>
            <person name="Dos Santos R.A."/>
            <person name="Damasio A.R."/>
            <person name="Diallinas G."/>
            <person name="Emri T."/>
            <person name="Fekete E."/>
            <person name="Flipphi M."/>
            <person name="Freyberg S."/>
            <person name="Gallo A."/>
            <person name="Gournas C."/>
            <person name="Habgood R."/>
            <person name="Hainaut M."/>
            <person name="Harispe M.L."/>
            <person name="Henrissat B."/>
            <person name="Hilden K.S."/>
            <person name="Hope R."/>
            <person name="Hossain A."/>
            <person name="Karabika E."/>
            <person name="Karaffa L."/>
            <person name="Karanyi Z."/>
            <person name="Krasevec N."/>
            <person name="Kuo A."/>
            <person name="Kusch H."/>
            <person name="LaButti K."/>
            <person name="Lagendijk E.L."/>
            <person name="Lapidus A."/>
            <person name="Levasseur A."/>
            <person name="Lindquist E."/>
            <person name="Lipzen A."/>
            <person name="Logrieco A.F."/>
            <person name="MacCabe A."/>
            <person name="Maekelae M.R."/>
            <person name="Malavazi I."/>
            <person name="Melin P."/>
            <person name="Meyer V."/>
            <person name="Mielnichuk N."/>
            <person name="Miskei M."/>
            <person name="Molnar A.P."/>
            <person name="Mule G."/>
            <person name="Ngan C.Y."/>
            <person name="Orejas M."/>
            <person name="Orosz E."/>
            <person name="Ouedraogo J.P."/>
            <person name="Overkamp K.M."/>
            <person name="Park H.-S."/>
            <person name="Perrone G."/>
            <person name="Piumi F."/>
            <person name="Punt P.J."/>
            <person name="Ram A.F."/>
            <person name="Ramon A."/>
            <person name="Rauscher S."/>
            <person name="Record E."/>
            <person name="Riano-Pachon D.M."/>
            <person name="Robert V."/>
            <person name="Roehrig J."/>
            <person name="Ruller R."/>
            <person name="Salamov A."/>
            <person name="Salih N.S."/>
            <person name="Samson R.A."/>
            <person name="Sandor E."/>
            <person name="Sanguinetti M."/>
            <person name="Schuetze T."/>
            <person name="Sepcic K."/>
            <person name="Shelest E."/>
            <person name="Sherlock G."/>
            <person name="Sophianopoulou V."/>
            <person name="Squina F.M."/>
            <person name="Sun H."/>
            <person name="Susca A."/>
            <person name="Todd R.B."/>
            <person name="Tsang A."/>
            <person name="Unkles S.E."/>
            <person name="van de Wiele N."/>
            <person name="van Rossen-Uffink D."/>
            <person name="Oliveira J.V."/>
            <person name="Vesth T.C."/>
            <person name="Visser J."/>
            <person name="Yu J.-H."/>
            <person name="Zhou M."/>
            <person name="Andersen M.R."/>
            <person name="Archer D.B."/>
            <person name="Baker S.E."/>
            <person name="Benoit I."/>
            <person name="Brakhage A.A."/>
            <person name="Braus G.H."/>
            <person name="Fischer R."/>
            <person name="Frisvad J.C."/>
            <person name="Goldman G.H."/>
            <person name="Houbraken J."/>
            <person name="Oakley B."/>
            <person name="Pocsi I."/>
            <person name="Scazzocchio C."/>
            <person name="Seiboth B."/>
            <person name="vanKuyk P.A."/>
            <person name="Wortman J."/>
            <person name="Dyer P.S."/>
            <person name="Grigoriev I.V."/>
        </authorList>
    </citation>
    <scope>NUCLEOTIDE SEQUENCE [LARGE SCALE GENOMIC DNA]</scope>
    <source>
        <strain evidence="6">DTO 134E9</strain>
    </source>
</reference>
<proteinExistence type="inferred from homology"/>
<sequence length="131" mass="14422">MSSMMGNYVAIRTHFNQPLYAVPCDHRSDILTSESAGVSAWTGATVVGVMSRNGRSLTVEDIQEHAVLRDNIDHCPMRLISLEKNTLHGLVMSLDETSRIINWAHNHDICVHFDGARLWHAVVAGAGSLSE</sequence>
<dbReference type="OrthoDB" id="10261951at2759"/>
<dbReference type="InterPro" id="IPR015421">
    <property type="entry name" value="PyrdxlP-dep_Trfase_major"/>
</dbReference>
<comment type="similarity">
    <text evidence="2">Belongs to the threonine aldolase family.</text>
</comment>
<dbReference type="GO" id="GO:0006545">
    <property type="term" value="P:glycine biosynthetic process"/>
    <property type="evidence" value="ECO:0007669"/>
    <property type="project" value="TreeGrafter"/>
</dbReference>
<gene>
    <name evidence="5" type="ORF">ASPWEDRAFT_182747</name>
</gene>
<dbReference type="GeneID" id="63747790"/>
<dbReference type="Pfam" id="PF01212">
    <property type="entry name" value="Beta_elim_lyase"/>
    <property type="match status" value="1"/>
</dbReference>
<evidence type="ECO:0000313" key="5">
    <source>
        <dbReference type="EMBL" id="OJJ37956.1"/>
    </source>
</evidence>
<evidence type="ECO:0000259" key="4">
    <source>
        <dbReference type="Pfam" id="PF01212"/>
    </source>
</evidence>
<protein>
    <recommendedName>
        <fullName evidence="4">Aromatic amino acid beta-eliminating lyase/threonine aldolase domain-containing protein</fullName>
    </recommendedName>
</protein>
<evidence type="ECO:0000256" key="3">
    <source>
        <dbReference type="ARBA" id="ARBA00022898"/>
    </source>
</evidence>